<evidence type="ECO:0000313" key="5">
    <source>
        <dbReference type="EMBL" id="PRX46546.1"/>
    </source>
</evidence>
<keyword evidence="6" id="KW-1185">Reference proteome</keyword>
<organism evidence="5 6">
    <name type="scientific">Prauserella shujinwangii</name>
    <dbReference type="NCBI Taxonomy" id="1453103"/>
    <lineage>
        <taxon>Bacteria</taxon>
        <taxon>Bacillati</taxon>
        <taxon>Actinomycetota</taxon>
        <taxon>Actinomycetes</taxon>
        <taxon>Pseudonocardiales</taxon>
        <taxon>Pseudonocardiaceae</taxon>
        <taxon>Prauserella</taxon>
    </lineage>
</organism>
<dbReference type="OrthoDB" id="7363114at2"/>
<dbReference type="PRINTS" id="PR00035">
    <property type="entry name" value="HTHGNTR"/>
</dbReference>
<dbReference type="PANTHER" id="PTHR44846">
    <property type="entry name" value="MANNOSYL-D-GLYCERATE TRANSPORT/METABOLISM SYSTEM REPRESSOR MNGR-RELATED"/>
    <property type="match status" value="1"/>
</dbReference>
<comment type="caution">
    <text evidence="5">The sequence shown here is derived from an EMBL/GenBank/DDBJ whole genome shotgun (WGS) entry which is preliminary data.</text>
</comment>
<dbReference type="AlphaFoldDB" id="A0A2T0LSA9"/>
<dbReference type="RefSeq" id="WP_106179951.1">
    <property type="nucleotide sequence ID" value="NZ_PVNH01000007.1"/>
</dbReference>
<keyword evidence="2" id="KW-0238">DNA-binding</keyword>
<gene>
    <name evidence="5" type="ORF">B0I33_107123</name>
</gene>
<dbReference type="Pfam" id="PF00392">
    <property type="entry name" value="GntR"/>
    <property type="match status" value="1"/>
</dbReference>
<dbReference type="SMART" id="SM00345">
    <property type="entry name" value="HTH_GNTR"/>
    <property type="match status" value="1"/>
</dbReference>
<feature type="domain" description="HTH gntR-type" evidence="4">
    <location>
        <begin position="13"/>
        <end position="81"/>
    </location>
</feature>
<dbReference type="InterPro" id="IPR050679">
    <property type="entry name" value="Bact_HTH_transcr_reg"/>
</dbReference>
<name>A0A2T0LSA9_9PSEU</name>
<proteinExistence type="predicted"/>
<evidence type="ECO:0000256" key="3">
    <source>
        <dbReference type="ARBA" id="ARBA00023163"/>
    </source>
</evidence>
<dbReference type="InterPro" id="IPR000524">
    <property type="entry name" value="Tscrpt_reg_HTH_GntR"/>
</dbReference>
<dbReference type="InterPro" id="IPR036390">
    <property type="entry name" value="WH_DNA-bd_sf"/>
</dbReference>
<dbReference type="PANTHER" id="PTHR44846:SF1">
    <property type="entry name" value="MANNOSYL-D-GLYCERATE TRANSPORT_METABOLISM SYSTEM REPRESSOR MNGR-RELATED"/>
    <property type="match status" value="1"/>
</dbReference>
<dbReference type="PROSITE" id="PS50949">
    <property type="entry name" value="HTH_GNTR"/>
    <property type="match status" value="1"/>
</dbReference>
<reference evidence="5 6" key="1">
    <citation type="submission" date="2018-03" db="EMBL/GenBank/DDBJ databases">
        <title>Genomic Encyclopedia of Type Strains, Phase III (KMG-III): the genomes of soil and plant-associated and newly described type strains.</title>
        <authorList>
            <person name="Whitman W."/>
        </authorList>
    </citation>
    <scope>NUCLEOTIDE SEQUENCE [LARGE SCALE GENOMIC DNA]</scope>
    <source>
        <strain evidence="5 6">CGMCC 4.7125</strain>
    </source>
</reference>
<dbReference type="GO" id="GO:0003700">
    <property type="term" value="F:DNA-binding transcription factor activity"/>
    <property type="evidence" value="ECO:0007669"/>
    <property type="project" value="InterPro"/>
</dbReference>
<protein>
    <submittedName>
        <fullName evidence="5">Regulatory GntR family protein</fullName>
    </submittedName>
</protein>
<evidence type="ECO:0000259" key="4">
    <source>
        <dbReference type="PROSITE" id="PS50949"/>
    </source>
</evidence>
<dbReference type="GO" id="GO:0045892">
    <property type="term" value="P:negative regulation of DNA-templated transcription"/>
    <property type="evidence" value="ECO:0007669"/>
    <property type="project" value="TreeGrafter"/>
</dbReference>
<dbReference type="GO" id="GO:0003677">
    <property type="term" value="F:DNA binding"/>
    <property type="evidence" value="ECO:0007669"/>
    <property type="project" value="UniProtKB-KW"/>
</dbReference>
<dbReference type="Proteomes" id="UP000238362">
    <property type="component" value="Unassembled WGS sequence"/>
</dbReference>
<evidence type="ECO:0000256" key="2">
    <source>
        <dbReference type="ARBA" id="ARBA00023125"/>
    </source>
</evidence>
<dbReference type="CDD" id="cd07377">
    <property type="entry name" value="WHTH_GntR"/>
    <property type="match status" value="1"/>
</dbReference>
<dbReference type="Gene3D" id="1.10.10.10">
    <property type="entry name" value="Winged helix-like DNA-binding domain superfamily/Winged helix DNA-binding domain"/>
    <property type="match status" value="1"/>
</dbReference>
<dbReference type="InterPro" id="IPR036388">
    <property type="entry name" value="WH-like_DNA-bd_sf"/>
</dbReference>
<sequence>MNGPKFNPDNKPGYTYELLADHFTKLIESGEWAPNSRLPGERALAEEYGVALGTVRKATDILRDRGLVVTLKSKGTFVTRAR</sequence>
<dbReference type="SUPFAM" id="SSF46785">
    <property type="entry name" value="Winged helix' DNA-binding domain"/>
    <property type="match status" value="1"/>
</dbReference>
<keyword evidence="3" id="KW-0804">Transcription</keyword>
<evidence type="ECO:0000313" key="6">
    <source>
        <dbReference type="Proteomes" id="UP000238362"/>
    </source>
</evidence>
<keyword evidence="1" id="KW-0805">Transcription regulation</keyword>
<accession>A0A2T0LSA9</accession>
<evidence type="ECO:0000256" key="1">
    <source>
        <dbReference type="ARBA" id="ARBA00023015"/>
    </source>
</evidence>
<dbReference type="EMBL" id="PVNH01000007">
    <property type="protein sequence ID" value="PRX46546.1"/>
    <property type="molecule type" value="Genomic_DNA"/>
</dbReference>